<evidence type="ECO:0000313" key="20">
    <source>
        <dbReference type="EMBL" id="CDG38217.1"/>
    </source>
</evidence>
<comment type="pathway">
    <text evidence="4">Lipid metabolism.</text>
</comment>
<dbReference type="RefSeq" id="WP_023978392.1">
    <property type="nucleotide sequence ID" value="NZ_CBLX010000003.1"/>
</dbReference>
<dbReference type="UniPathway" id="UPA00609">
    <property type="reaction ID" value="UER00664"/>
</dbReference>
<evidence type="ECO:0000313" key="21">
    <source>
        <dbReference type="Proteomes" id="UP000027583"/>
    </source>
</evidence>
<evidence type="ECO:0000256" key="2">
    <source>
        <dbReference type="ARBA" id="ARBA00004162"/>
    </source>
</evidence>
<comment type="catalytic activity">
    <reaction evidence="1">
        <text>a CDP-1,2-diacyl-sn-glycerol + H2O = a 1,2-diacyl-sn-glycero-3-phosphate + CMP + 2 H(+)</text>
        <dbReference type="Rhea" id="RHEA:15221"/>
        <dbReference type="ChEBI" id="CHEBI:15377"/>
        <dbReference type="ChEBI" id="CHEBI:15378"/>
        <dbReference type="ChEBI" id="CHEBI:58332"/>
        <dbReference type="ChEBI" id="CHEBI:58608"/>
        <dbReference type="ChEBI" id="CHEBI:60377"/>
        <dbReference type="EC" id="3.6.1.26"/>
    </reaction>
</comment>
<dbReference type="PIRSF" id="PIRSF001273">
    <property type="entry name" value="CDH"/>
    <property type="match status" value="1"/>
</dbReference>
<evidence type="ECO:0000256" key="3">
    <source>
        <dbReference type="ARBA" id="ARBA00004927"/>
    </source>
</evidence>
<name>A0A060QHI1_9PROT</name>
<evidence type="ECO:0000256" key="12">
    <source>
        <dbReference type="ARBA" id="ARBA00022989"/>
    </source>
</evidence>
<dbReference type="InterPro" id="IPR036265">
    <property type="entry name" value="HIT-like_sf"/>
</dbReference>
<keyword evidence="10" id="KW-0812">Transmembrane</keyword>
<keyword evidence="15" id="KW-0594">Phospholipid biosynthesis</keyword>
<evidence type="ECO:0000256" key="13">
    <source>
        <dbReference type="ARBA" id="ARBA00023098"/>
    </source>
</evidence>
<dbReference type="AlphaFoldDB" id="A0A060QHI1"/>
<evidence type="ECO:0000256" key="7">
    <source>
        <dbReference type="ARBA" id="ARBA00019608"/>
    </source>
</evidence>
<dbReference type="EC" id="3.6.1.26" evidence="6"/>
<evidence type="ECO:0000256" key="17">
    <source>
        <dbReference type="ARBA" id="ARBA00032888"/>
    </source>
</evidence>
<dbReference type="GO" id="GO:0005886">
    <property type="term" value="C:plasma membrane"/>
    <property type="evidence" value="ECO:0007669"/>
    <property type="project" value="UniProtKB-SubCell"/>
</dbReference>
<dbReference type="EMBL" id="CBLX010000003">
    <property type="protein sequence ID" value="CDG38217.1"/>
    <property type="molecule type" value="Genomic_DNA"/>
</dbReference>
<gene>
    <name evidence="20" type="ORF">ASAP_0172</name>
</gene>
<dbReference type="GO" id="GO:0008715">
    <property type="term" value="F:CDP-diacylglycerol diphosphatase activity"/>
    <property type="evidence" value="ECO:0007669"/>
    <property type="project" value="UniProtKB-EC"/>
</dbReference>
<dbReference type="GO" id="GO:0008654">
    <property type="term" value="P:phospholipid biosynthetic process"/>
    <property type="evidence" value="ECO:0007669"/>
    <property type="project" value="UniProtKB-KW"/>
</dbReference>
<evidence type="ECO:0000256" key="5">
    <source>
        <dbReference type="ARBA" id="ARBA00006435"/>
    </source>
</evidence>
<evidence type="ECO:0000256" key="15">
    <source>
        <dbReference type="ARBA" id="ARBA00023209"/>
    </source>
</evidence>
<evidence type="ECO:0000256" key="11">
    <source>
        <dbReference type="ARBA" id="ARBA00022801"/>
    </source>
</evidence>
<evidence type="ECO:0000256" key="8">
    <source>
        <dbReference type="ARBA" id="ARBA00022475"/>
    </source>
</evidence>
<comment type="similarity">
    <text evidence="5">Belongs to the Cdh family.</text>
</comment>
<keyword evidence="11 20" id="KW-0378">Hydrolase</keyword>
<evidence type="ECO:0000256" key="14">
    <source>
        <dbReference type="ARBA" id="ARBA00023136"/>
    </source>
</evidence>
<comment type="subcellular location">
    <subcellularLocation>
        <location evidence="2">Cell membrane</location>
        <topology evidence="2">Single-pass membrane protein</topology>
    </subcellularLocation>
</comment>
<keyword evidence="16" id="KW-1208">Phospholipid metabolism</keyword>
<keyword evidence="12" id="KW-1133">Transmembrane helix</keyword>
<keyword evidence="19" id="KW-0732">Signal</keyword>
<keyword evidence="9" id="KW-0444">Lipid biosynthesis</keyword>
<evidence type="ECO:0000256" key="16">
    <source>
        <dbReference type="ARBA" id="ARBA00023264"/>
    </source>
</evidence>
<evidence type="ECO:0000256" key="9">
    <source>
        <dbReference type="ARBA" id="ARBA00022516"/>
    </source>
</evidence>
<proteinExistence type="inferred from homology"/>
<dbReference type="Gene3D" id="3.30.428.30">
    <property type="entry name" value="HIT family - CDH-like"/>
    <property type="match status" value="1"/>
</dbReference>
<feature type="chain" id="PRO_5001590453" description="CDP-diacylglycerol pyrophosphatase" evidence="19">
    <location>
        <begin position="22"/>
        <end position="243"/>
    </location>
</feature>
<accession>A0A060QHI1</accession>
<keyword evidence="14" id="KW-0472">Membrane</keyword>
<evidence type="ECO:0000256" key="6">
    <source>
        <dbReference type="ARBA" id="ARBA00012375"/>
    </source>
</evidence>
<dbReference type="eggNOG" id="COG2134">
    <property type="taxonomic scope" value="Bacteria"/>
</dbReference>
<dbReference type="Proteomes" id="UP000027583">
    <property type="component" value="Unassembled WGS sequence"/>
</dbReference>
<dbReference type="GO" id="GO:0046342">
    <property type="term" value="P:CDP-diacylglycerol catabolic process"/>
    <property type="evidence" value="ECO:0007669"/>
    <property type="project" value="UniProtKB-UniPathway"/>
</dbReference>
<comment type="pathway">
    <text evidence="3">Phospholipid metabolism; CDP-diacylglycerol degradation; phosphatidate from CDP-diacylglycerol: step 1/1.</text>
</comment>
<protein>
    <recommendedName>
        <fullName evidence="7">CDP-diacylglycerol pyrophosphatase</fullName>
        <ecNumber evidence="6">3.6.1.26</ecNumber>
    </recommendedName>
    <alternativeName>
        <fullName evidence="17">CDP-diacylglycerol phosphatidylhydrolase</fullName>
    </alternativeName>
    <alternativeName>
        <fullName evidence="18">CDP-diglyceride hydrolase</fullName>
    </alternativeName>
</protein>
<dbReference type="Pfam" id="PF02611">
    <property type="entry name" value="CDH"/>
    <property type="match status" value="1"/>
</dbReference>
<keyword evidence="13" id="KW-0443">Lipid metabolism</keyword>
<comment type="caution">
    <text evidence="20">The sequence shown here is derived from an EMBL/GenBank/DDBJ whole genome shotgun (WGS) entry which is preliminary data.</text>
</comment>
<dbReference type="InterPro" id="IPR003763">
    <property type="entry name" value="CDP-diacylglyc_Pase"/>
</dbReference>
<reference evidence="20 21" key="1">
    <citation type="journal article" date="2014" name="Genome Biol. Evol.">
        <title>Acetic acid bacteria genomes reveal functional traits for adaptation to life in insect guts.</title>
        <authorList>
            <person name="Chouaia B."/>
            <person name="Gaiarsa S."/>
            <person name="Crotti E."/>
            <person name="Comandatore F."/>
            <person name="Degli Esposti M."/>
            <person name="Ricci I."/>
            <person name="Alma A."/>
            <person name="Favia G."/>
            <person name="Bandi C."/>
            <person name="Daffonchio D."/>
        </authorList>
    </citation>
    <scope>NUCLEOTIDE SEQUENCE [LARGE SCALE GENOMIC DNA]</scope>
    <source>
        <strain evidence="20 21">SF2.1</strain>
    </source>
</reference>
<reference evidence="20 21" key="2">
    <citation type="journal article" date="2014" name="PLoS ONE">
        <title>Evolution of mitochondria reconstructed from the energy metabolism of living bacteria.</title>
        <authorList>
            <person name="Degli Esposti M."/>
            <person name="Chouaia B."/>
            <person name="Comandatore F."/>
            <person name="Crotti E."/>
            <person name="Sassera D."/>
            <person name="Lievens P.M."/>
            <person name="Daffonchio D."/>
            <person name="Bandi C."/>
        </authorList>
    </citation>
    <scope>NUCLEOTIDE SEQUENCE [LARGE SCALE GENOMIC DNA]</scope>
    <source>
        <strain evidence="20 21">SF2.1</strain>
    </source>
</reference>
<dbReference type="SUPFAM" id="SSF54197">
    <property type="entry name" value="HIT-like"/>
    <property type="match status" value="1"/>
</dbReference>
<evidence type="ECO:0000256" key="4">
    <source>
        <dbReference type="ARBA" id="ARBA00005189"/>
    </source>
</evidence>
<sequence>MLKSFLLLTVAALTGISPALASPPGLVIHKDRDPDVLWKLVHGRCARGLKPCTVYDETHGFALLHSIEGRGQYLLIPTEKVTGMESPVLLRPEQPNYFAEAWAYRERVGQDYHRSIPESELSLAINSAHGRSQNQLHIHLDCIDVRMRALLDRNTASIGPSWSYLSESFNNHHYRALYLATMNGSPFRILAANLAHPEEEMGNHTLIVTPLGTGYVLLDDVVGGDDRASGEEIQDHRCQGRGN</sequence>
<keyword evidence="8" id="KW-1003">Cell membrane</keyword>
<evidence type="ECO:0000256" key="19">
    <source>
        <dbReference type="SAM" id="SignalP"/>
    </source>
</evidence>
<organism evidence="20 21">
    <name type="scientific">Asaia bogorensis</name>
    <dbReference type="NCBI Taxonomy" id="91915"/>
    <lineage>
        <taxon>Bacteria</taxon>
        <taxon>Pseudomonadati</taxon>
        <taxon>Pseudomonadota</taxon>
        <taxon>Alphaproteobacteria</taxon>
        <taxon>Acetobacterales</taxon>
        <taxon>Acetobacteraceae</taxon>
        <taxon>Asaia</taxon>
    </lineage>
</organism>
<evidence type="ECO:0000256" key="10">
    <source>
        <dbReference type="ARBA" id="ARBA00022692"/>
    </source>
</evidence>
<evidence type="ECO:0000256" key="1">
    <source>
        <dbReference type="ARBA" id="ARBA00001007"/>
    </source>
</evidence>
<feature type="signal peptide" evidence="19">
    <location>
        <begin position="1"/>
        <end position="21"/>
    </location>
</feature>
<evidence type="ECO:0000256" key="18">
    <source>
        <dbReference type="ARBA" id="ARBA00032892"/>
    </source>
</evidence>